<feature type="chain" id="PRO_5039693969" evidence="2">
    <location>
        <begin position="21"/>
        <end position="340"/>
    </location>
</feature>
<sequence>MRRVAVSVLTAASLALGAAAGGWAWTAERRGDEAALRDAAESRVAAVALAVDADRSAAAAGTALLGTAGAAAVQAGPRAALDAAVAQAHGTLGSSAERVDDEAVREALAGVLGTAEGEADGASAVRLRALAADVAVAERAVAEAVAAREAAQAAARAQAAAARPRTPAPGAPAPAAAPAADRSCVTTYSGPAFWTSVPTEGGDGSNGRLPPSALSAVSWTRDSQGTPFYLRQDATAALERLNAAFRAALGHDLALDLTYRDYDTQVEMRAALGAVAAVPGTSSHGTGLAIDVPELPCAYGWDSAARAWLVANGPSYGWVSPTWARQGGSNPEYWHYEYRG</sequence>
<dbReference type="CDD" id="cd14814">
    <property type="entry name" value="Peptidase_M15"/>
    <property type="match status" value="1"/>
</dbReference>
<organism evidence="4 5">
    <name type="scientific">Cellulomonas shaoxiangyii</name>
    <dbReference type="NCBI Taxonomy" id="2566013"/>
    <lineage>
        <taxon>Bacteria</taxon>
        <taxon>Bacillati</taxon>
        <taxon>Actinomycetota</taxon>
        <taxon>Actinomycetes</taxon>
        <taxon>Micrococcales</taxon>
        <taxon>Cellulomonadaceae</taxon>
        <taxon>Cellulomonas</taxon>
    </lineage>
</organism>
<gene>
    <name evidence="4" type="ORF">E5225_14885</name>
</gene>
<dbReference type="GO" id="GO:0008233">
    <property type="term" value="F:peptidase activity"/>
    <property type="evidence" value="ECO:0007669"/>
    <property type="project" value="InterPro"/>
</dbReference>
<dbReference type="Gene3D" id="3.30.1380.10">
    <property type="match status" value="1"/>
</dbReference>
<dbReference type="GO" id="GO:0006508">
    <property type="term" value="P:proteolysis"/>
    <property type="evidence" value="ECO:0007669"/>
    <property type="project" value="InterPro"/>
</dbReference>
<evidence type="ECO:0000313" key="4">
    <source>
        <dbReference type="EMBL" id="QCB95456.1"/>
    </source>
</evidence>
<keyword evidence="5" id="KW-1185">Reference proteome</keyword>
<keyword evidence="2" id="KW-0732">Signal</keyword>
<reference evidence="4 5" key="1">
    <citation type="submission" date="2019-04" db="EMBL/GenBank/DDBJ databases">
        <title>Isolation and identification of Cellulomonas shaoxiangyii sp. Nov. isolated from feces of the Tibetan antelopes (Pantholops hodgsonii) in the Qinghai-Tibet plateau of China.</title>
        <authorList>
            <person name="Tian Z."/>
        </authorList>
    </citation>
    <scope>NUCLEOTIDE SEQUENCE [LARGE SCALE GENOMIC DNA]</scope>
    <source>
        <strain evidence="4 5">Z28</strain>
    </source>
</reference>
<dbReference type="EMBL" id="CP039291">
    <property type="protein sequence ID" value="QCB95456.1"/>
    <property type="molecule type" value="Genomic_DNA"/>
</dbReference>
<evidence type="ECO:0000259" key="3">
    <source>
        <dbReference type="Pfam" id="PF02557"/>
    </source>
</evidence>
<name>A0A4P7SQ37_9CELL</name>
<feature type="signal peptide" evidence="2">
    <location>
        <begin position="1"/>
        <end position="20"/>
    </location>
</feature>
<evidence type="ECO:0000313" key="5">
    <source>
        <dbReference type="Proteomes" id="UP000296469"/>
    </source>
</evidence>
<dbReference type="KEGG" id="celz:E5225_14885"/>
<feature type="domain" description="D-alanyl-D-alanine carboxypeptidase-like core" evidence="3">
    <location>
        <begin position="229"/>
        <end position="340"/>
    </location>
</feature>
<evidence type="ECO:0000256" key="2">
    <source>
        <dbReference type="SAM" id="SignalP"/>
    </source>
</evidence>
<feature type="region of interest" description="Disordered" evidence="1">
    <location>
        <begin position="158"/>
        <end position="178"/>
    </location>
</feature>
<accession>A0A4P7SQ37</accession>
<dbReference type="InterPro" id="IPR009045">
    <property type="entry name" value="Zn_M74/Hedgehog-like"/>
</dbReference>
<proteinExistence type="predicted"/>
<dbReference type="SUPFAM" id="SSF55166">
    <property type="entry name" value="Hedgehog/DD-peptidase"/>
    <property type="match status" value="1"/>
</dbReference>
<dbReference type="Proteomes" id="UP000296469">
    <property type="component" value="Chromosome"/>
</dbReference>
<protein>
    <submittedName>
        <fullName evidence="4">Peptidase M15</fullName>
    </submittedName>
</protein>
<dbReference type="AlphaFoldDB" id="A0A4P7SQ37"/>
<dbReference type="InterPro" id="IPR003709">
    <property type="entry name" value="VanY-like_core_dom"/>
</dbReference>
<evidence type="ECO:0000256" key="1">
    <source>
        <dbReference type="SAM" id="MobiDB-lite"/>
    </source>
</evidence>
<dbReference type="Pfam" id="PF02557">
    <property type="entry name" value="VanY"/>
    <property type="match status" value="1"/>
</dbReference>